<organism evidence="8 9">
    <name type="scientific">Aspergillus saccharolyticus JOP 1030-1</name>
    <dbReference type="NCBI Taxonomy" id="1450539"/>
    <lineage>
        <taxon>Eukaryota</taxon>
        <taxon>Fungi</taxon>
        <taxon>Dikarya</taxon>
        <taxon>Ascomycota</taxon>
        <taxon>Pezizomycotina</taxon>
        <taxon>Eurotiomycetes</taxon>
        <taxon>Eurotiomycetidae</taxon>
        <taxon>Eurotiales</taxon>
        <taxon>Aspergillaceae</taxon>
        <taxon>Aspergillus</taxon>
        <taxon>Aspergillus subgen. Circumdati</taxon>
    </lineage>
</organism>
<reference evidence="8 9" key="1">
    <citation type="submission" date="2016-12" db="EMBL/GenBank/DDBJ databases">
        <title>The genomes of Aspergillus section Nigri reveals drivers in fungal speciation.</title>
        <authorList>
            <consortium name="DOE Joint Genome Institute"/>
            <person name="Vesth T.C."/>
            <person name="Nybo J."/>
            <person name="Theobald S."/>
            <person name="Brandl J."/>
            <person name="Frisvad J.C."/>
            <person name="Nielsen K.F."/>
            <person name="Lyhne E.K."/>
            <person name="Kogle M.E."/>
            <person name="Kuo A."/>
            <person name="Riley R."/>
            <person name="Clum A."/>
            <person name="Nolan M."/>
            <person name="Lipzen A."/>
            <person name="Salamov A."/>
            <person name="Henrissat B."/>
            <person name="Wiebenga A."/>
            <person name="De Vries R.P."/>
            <person name="Grigoriev I.V."/>
            <person name="Mortensen U.H."/>
            <person name="Andersen M.R."/>
            <person name="Baker S.E."/>
        </authorList>
    </citation>
    <scope>NUCLEOTIDE SEQUENCE [LARGE SCALE GENOMIC DNA]</scope>
    <source>
        <strain evidence="8 9">JOP 1030-1</strain>
    </source>
</reference>
<dbReference type="Proteomes" id="UP000248349">
    <property type="component" value="Unassembled WGS sequence"/>
</dbReference>
<dbReference type="PROSITE" id="PS00798">
    <property type="entry name" value="ALDOKETO_REDUCTASE_1"/>
    <property type="match status" value="1"/>
</dbReference>
<sequence>MSRTNNTKLPGTCAPGKRSVAPSQHVETGCECNNLESSSYLKSAHVARREPFAAARFLIIAPEAAGSGLRTADEVAVCFEIGIRGPSAVHGEQPRDVDLMAATAEGGREVGVVYPASVSEFTVPTPTNATSTAHALKVGYRHIDTAQFYGNEKEVGDLGDVLRSSGLARSDVFMTTKILSPAGSSEATYEKLVASVEKIGGKDGYVDLFLIHSSKSGSAGRKELWQALYRLLEEQIGLSAHVIERWHTMHQKHTTEGIRWWSPTQLLTSRRVA</sequence>
<dbReference type="AlphaFoldDB" id="A0A318ZBJ1"/>
<evidence type="ECO:0000256" key="1">
    <source>
        <dbReference type="ARBA" id="ARBA00012845"/>
    </source>
</evidence>
<evidence type="ECO:0000256" key="5">
    <source>
        <dbReference type="ARBA" id="ARBA00049485"/>
    </source>
</evidence>
<protein>
    <recommendedName>
        <fullName evidence="1">D-xylose reductase [NAD(P)H]</fullName>
        <ecNumber evidence="1">1.1.1.307</ecNumber>
    </recommendedName>
</protein>
<evidence type="ECO:0000256" key="6">
    <source>
        <dbReference type="SAM" id="MobiDB-lite"/>
    </source>
</evidence>
<evidence type="ECO:0000313" key="8">
    <source>
        <dbReference type="EMBL" id="PYH44831.1"/>
    </source>
</evidence>
<dbReference type="STRING" id="1450539.A0A318ZBJ1"/>
<evidence type="ECO:0000256" key="2">
    <source>
        <dbReference type="ARBA" id="ARBA00023002"/>
    </source>
</evidence>
<dbReference type="Pfam" id="PF00248">
    <property type="entry name" value="Aldo_ket_red"/>
    <property type="match status" value="1"/>
</dbReference>
<keyword evidence="2" id="KW-0560">Oxidoreductase</keyword>
<feature type="region of interest" description="Disordered" evidence="6">
    <location>
        <begin position="1"/>
        <end position="20"/>
    </location>
</feature>
<dbReference type="InterPro" id="IPR018170">
    <property type="entry name" value="Aldo/ket_reductase_CS"/>
</dbReference>
<dbReference type="GO" id="GO:0016491">
    <property type="term" value="F:oxidoreductase activity"/>
    <property type="evidence" value="ECO:0007669"/>
    <property type="project" value="UniProtKB-KW"/>
</dbReference>
<accession>A0A318ZBJ1</accession>
<dbReference type="PANTHER" id="PTHR43827">
    <property type="entry name" value="2,5-DIKETO-D-GLUCONIC ACID REDUCTASE"/>
    <property type="match status" value="1"/>
</dbReference>
<dbReference type="PRINTS" id="PR00069">
    <property type="entry name" value="ALDKETRDTASE"/>
</dbReference>
<dbReference type="InterPro" id="IPR023210">
    <property type="entry name" value="NADP_OxRdtase_dom"/>
</dbReference>
<evidence type="ECO:0000256" key="3">
    <source>
        <dbReference type="ARBA" id="ARBA00025065"/>
    </source>
</evidence>
<dbReference type="PANTHER" id="PTHR43827:SF13">
    <property type="entry name" value="ALDO_KETO REDUCTASE FAMILY PROTEIN"/>
    <property type="match status" value="1"/>
</dbReference>
<comment type="catalytic activity">
    <reaction evidence="5">
        <text>xylitol + NAD(+) = D-xylose + NADH + H(+)</text>
        <dbReference type="Rhea" id="RHEA:27441"/>
        <dbReference type="ChEBI" id="CHEBI:15378"/>
        <dbReference type="ChEBI" id="CHEBI:17151"/>
        <dbReference type="ChEBI" id="CHEBI:53455"/>
        <dbReference type="ChEBI" id="CHEBI:57540"/>
        <dbReference type="ChEBI" id="CHEBI:57945"/>
        <dbReference type="EC" id="1.1.1.307"/>
    </reaction>
</comment>
<dbReference type="EMBL" id="KZ821234">
    <property type="protein sequence ID" value="PYH44831.1"/>
    <property type="molecule type" value="Genomic_DNA"/>
</dbReference>
<dbReference type="InterPro" id="IPR020471">
    <property type="entry name" value="AKR"/>
</dbReference>
<feature type="domain" description="NADP-dependent oxidoreductase" evidence="7">
    <location>
        <begin position="132"/>
        <end position="253"/>
    </location>
</feature>
<proteinExistence type="predicted"/>
<evidence type="ECO:0000256" key="4">
    <source>
        <dbReference type="ARBA" id="ARBA00047534"/>
    </source>
</evidence>
<dbReference type="InterPro" id="IPR036812">
    <property type="entry name" value="NAD(P)_OxRdtase_dom_sf"/>
</dbReference>
<dbReference type="OrthoDB" id="416253at2759"/>
<keyword evidence="9" id="KW-1185">Reference proteome</keyword>
<comment type="catalytic activity">
    <reaction evidence="4">
        <text>xylitol + NADP(+) = D-xylose + NADPH + H(+)</text>
        <dbReference type="Rhea" id="RHEA:27445"/>
        <dbReference type="ChEBI" id="CHEBI:15378"/>
        <dbReference type="ChEBI" id="CHEBI:17151"/>
        <dbReference type="ChEBI" id="CHEBI:53455"/>
        <dbReference type="ChEBI" id="CHEBI:57783"/>
        <dbReference type="ChEBI" id="CHEBI:58349"/>
        <dbReference type="EC" id="1.1.1.307"/>
    </reaction>
</comment>
<name>A0A318ZBJ1_9EURO</name>
<evidence type="ECO:0000313" key="9">
    <source>
        <dbReference type="Proteomes" id="UP000248349"/>
    </source>
</evidence>
<evidence type="ECO:0000259" key="7">
    <source>
        <dbReference type="Pfam" id="PF00248"/>
    </source>
</evidence>
<comment type="function">
    <text evidence="3">Catalyzes the initial reaction in the xylose utilization pathway by reducing D-xylose into xylitol. Xylose is a major component of hemicelluloses such as xylan. Most fungi utilize D-xylose via three enzymatic reactions, xylose reductase (XR), xylitol dehydrogenase (XDH), and xylulokinase, to form xylulose 5-phosphate, which enters pentose phosphate pathway.</text>
</comment>
<dbReference type="EC" id="1.1.1.307" evidence="1"/>
<dbReference type="SUPFAM" id="SSF51430">
    <property type="entry name" value="NAD(P)-linked oxidoreductase"/>
    <property type="match status" value="1"/>
</dbReference>
<gene>
    <name evidence="8" type="ORF">BP01DRAFT_383064</name>
</gene>
<dbReference type="Gene3D" id="3.20.20.100">
    <property type="entry name" value="NADP-dependent oxidoreductase domain"/>
    <property type="match status" value="1"/>
</dbReference>